<evidence type="ECO:0000259" key="2">
    <source>
        <dbReference type="Pfam" id="PF13194"/>
    </source>
</evidence>
<accession>A0A1W1C0U5</accession>
<feature type="transmembrane region" description="Helical" evidence="1">
    <location>
        <begin position="233"/>
        <end position="258"/>
    </location>
</feature>
<evidence type="ECO:0000256" key="1">
    <source>
        <dbReference type="SAM" id="Phobius"/>
    </source>
</evidence>
<feature type="transmembrane region" description="Helical" evidence="1">
    <location>
        <begin position="6"/>
        <end position="24"/>
    </location>
</feature>
<feature type="transmembrane region" description="Helical" evidence="1">
    <location>
        <begin position="305"/>
        <end position="326"/>
    </location>
</feature>
<evidence type="ECO:0000313" key="3">
    <source>
        <dbReference type="EMBL" id="SFV59386.1"/>
    </source>
</evidence>
<feature type="transmembrane region" description="Helical" evidence="1">
    <location>
        <begin position="36"/>
        <end position="55"/>
    </location>
</feature>
<reference evidence="3" key="1">
    <citation type="submission" date="2016-10" db="EMBL/GenBank/DDBJ databases">
        <authorList>
            <person name="de Groot N.N."/>
        </authorList>
    </citation>
    <scope>NUCLEOTIDE SEQUENCE</scope>
</reference>
<dbReference type="PANTHER" id="PTHR39084:SF1">
    <property type="entry name" value="DUF4010 DOMAIN-CONTAINING PROTEIN"/>
    <property type="match status" value="1"/>
</dbReference>
<keyword evidence="3" id="KW-0560">Oxidoreductase</keyword>
<feature type="transmembrane region" description="Helical" evidence="1">
    <location>
        <begin position="167"/>
        <end position="190"/>
    </location>
</feature>
<feature type="transmembrane region" description="Helical" evidence="1">
    <location>
        <begin position="61"/>
        <end position="80"/>
    </location>
</feature>
<feature type="transmembrane region" description="Helical" evidence="1">
    <location>
        <begin position="264"/>
        <end position="284"/>
    </location>
</feature>
<dbReference type="GO" id="GO:0004355">
    <property type="term" value="F:glutamate synthase (NADPH) activity"/>
    <property type="evidence" value="ECO:0007669"/>
    <property type="project" value="UniProtKB-EC"/>
</dbReference>
<feature type="transmembrane region" description="Helical" evidence="1">
    <location>
        <begin position="392"/>
        <end position="413"/>
    </location>
</feature>
<organism evidence="3">
    <name type="scientific">hydrothermal vent metagenome</name>
    <dbReference type="NCBI Taxonomy" id="652676"/>
    <lineage>
        <taxon>unclassified sequences</taxon>
        <taxon>metagenomes</taxon>
        <taxon>ecological metagenomes</taxon>
    </lineage>
</organism>
<feature type="transmembrane region" description="Helical" evidence="1">
    <location>
        <begin position="202"/>
        <end position="221"/>
    </location>
</feature>
<feature type="transmembrane region" description="Helical" evidence="1">
    <location>
        <begin position="87"/>
        <end position="104"/>
    </location>
</feature>
<dbReference type="PANTHER" id="PTHR39084">
    <property type="entry name" value="MEMBRANE PROTEIN-RELATED"/>
    <property type="match status" value="1"/>
</dbReference>
<keyword evidence="1" id="KW-1133">Transmembrane helix</keyword>
<sequence>MESILNQEWVKIIIVVLAGFLIGLDIKTHRIKKDSVNEIGSVRTYAFIALLSYVFAKINLYLYIVGYIALLAHFLLFYYNKLQNKKSGILLFLLTSLVYTFGIIILRYDAWFLIVVFIAIVFISNLNKRLKKFYKIFDEREIETLAKVVLLSGVILPLLPRTNIHEYIPVSFFKVWLAVVVVSMFSYVGYILKKYIFKEKGYWLTGILGGIYSSTATTIVLAKKARTSKSYDLFVSSIIIATAVMYLRLLGIAFAFNIAIADKLAIPFILLALLASFISMYFYHRARRDLNSSLNEEEDQNPLELGTAFLFAFLFIFMASITHIVLSRYGDLGLNILSFIVGLTDIDPFVLSILSSKFNVTAEAATTAILIAAGSNNILKAIYSYVFSKNKIGVISGAMLIILGILTIGAGFLV</sequence>
<keyword evidence="1" id="KW-0812">Transmembrane</keyword>
<protein>
    <submittedName>
        <fullName evidence="3">Glutamate synthase [NADPH] large chain</fullName>
        <ecNumber evidence="3">1.4.1.13</ecNumber>
    </submittedName>
</protein>
<dbReference type="InterPro" id="IPR025105">
    <property type="entry name" value="DUF4010"/>
</dbReference>
<dbReference type="Pfam" id="PF13194">
    <property type="entry name" value="DUF4010"/>
    <property type="match status" value="1"/>
</dbReference>
<gene>
    <name evidence="3" type="ORF">MNB_SV-12-1284</name>
</gene>
<dbReference type="AlphaFoldDB" id="A0A1W1C0U5"/>
<feature type="transmembrane region" description="Helical" evidence="1">
    <location>
        <begin position="110"/>
        <end position="127"/>
    </location>
</feature>
<name>A0A1W1C0U5_9ZZZZ</name>
<dbReference type="EC" id="1.4.1.13" evidence="3"/>
<feature type="domain" description="DUF4010" evidence="2">
    <location>
        <begin position="180"/>
        <end position="387"/>
    </location>
</feature>
<keyword evidence="1" id="KW-0472">Membrane</keyword>
<proteinExistence type="predicted"/>
<feature type="transmembrane region" description="Helical" evidence="1">
    <location>
        <begin position="366"/>
        <end position="386"/>
    </location>
</feature>
<dbReference type="EMBL" id="FPHE01000092">
    <property type="protein sequence ID" value="SFV59386.1"/>
    <property type="molecule type" value="Genomic_DNA"/>
</dbReference>